<dbReference type="AlphaFoldDB" id="A0A1I0YR84"/>
<name>A0A1I0YR84_9CLOT</name>
<feature type="domain" description="ACT" evidence="2">
    <location>
        <begin position="69"/>
        <end position="144"/>
    </location>
</feature>
<keyword evidence="4" id="KW-1185">Reference proteome</keyword>
<comment type="similarity">
    <text evidence="1">Belongs to the UPF0735 family.</text>
</comment>
<accession>A0A1I0YR84</accession>
<dbReference type="NCBIfam" id="NF003361">
    <property type="entry name" value="PRK04435.1"/>
    <property type="match status" value="1"/>
</dbReference>
<evidence type="ECO:0000259" key="2">
    <source>
        <dbReference type="PROSITE" id="PS51671"/>
    </source>
</evidence>
<organism evidence="3 4">
    <name type="scientific">Clostridium frigidicarnis</name>
    <dbReference type="NCBI Taxonomy" id="84698"/>
    <lineage>
        <taxon>Bacteria</taxon>
        <taxon>Bacillati</taxon>
        <taxon>Bacillota</taxon>
        <taxon>Clostridia</taxon>
        <taxon>Eubacteriales</taxon>
        <taxon>Clostridiaceae</taxon>
        <taxon>Clostridium</taxon>
    </lineage>
</organism>
<dbReference type="HAMAP" id="MF_00707">
    <property type="entry name" value="UPF0735"/>
    <property type="match status" value="1"/>
</dbReference>
<dbReference type="PIRSF" id="PIRSF025624">
    <property type="entry name" value="ACT_PheB"/>
    <property type="match status" value="1"/>
</dbReference>
<dbReference type="InterPro" id="IPR002912">
    <property type="entry name" value="ACT_dom"/>
</dbReference>
<dbReference type="EMBL" id="FOKI01000014">
    <property type="protein sequence ID" value="SFB14960.1"/>
    <property type="molecule type" value="Genomic_DNA"/>
</dbReference>
<dbReference type="RefSeq" id="WP_090041178.1">
    <property type="nucleotide sequence ID" value="NZ_FOKI01000014.1"/>
</dbReference>
<sequence length="145" mass="16255">MAEKFLIVNSRVLPEVFEKVIQVKELIYSGQVKDISEGVKHVGISRSTYYKYKDNVFLVSEGLKGQKVTMGLLLNHTTGVLSKILDKIADENGNILTISQDIPINNAANVSITFDISQMKVNIKDLINRFEKIDDIIKVSLIAME</sequence>
<dbReference type="InterPro" id="IPR045865">
    <property type="entry name" value="ACT-like_dom_sf"/>
</dbReference>
<dbReference type="Gene3D" id="3.30.70.260">
    <property type="match status" value="1"/>
</dbReference>
<evidence type="ECO:0000313" key="3">
    <source>
        <dbReference type="EMBL" id="SFB14960.1"/>
    </source>
</evidence>
<reference evidence="3 4" key="1">
    <citation type="submission" date="2016-10" db="EMBL/GenBank/DDBJ databases">
        <authorList>
            <person name="de Groot N.N."/>
        </authorList>
    </citation>
    <scope>NUCLEOTIDE SEQUENCE [LARGE SCALE GENOMIC DNA]</scope>
    <source>
        <strain evidence="3 4">DSM 12271</strain>
    </source>
</reference>
<dbReference type="STRING" id="84698.SAMN04488528_101449"/>
<dbReference type="PROSITE" id="PS51671">
    <property type="entry name" value="ACT"/>
    <property type="match status" value="1"/>
</dbReference>
<dbReference type="SUPFAM" id="SSF55021">
    <property type="entry name" value="ACT-like"/>
    <property type="match status" value="1"/>
</dbReference>
<proteinExistence type="inferred from homology"/>
<dbReference type="OrthoDB" id="9788773at2"/>
<dbReference type="Pfam" id="PF13291">
    <property type="entry name" value="ACT_4"/>
    <property type="match status" value="1"/>
</dbReference>
<dbReference type="Proteomes" id="UP000198619">
    <property type="component" value="Unassembled WGS sequence"/>
</dbReference>
<dbReference type="InterPro" id="IPR008310">
    <property type="entry name" value="UPF0735_ACT_dom-cont"/>
</dbReference>
<protein>
    <recommendedName>
        <fullName evidence="1">UPF0735 ACT domain-containing protein SAMN04488528_101449</fullName>
    </recommendedName>
</protein>
<dbReference type="CDD" id="cd04888">
    <property type="entry name" value="ACT_PheB-BS"/>
    <property type="match status" value="1"/>
</dbReference>
<evidence type="ECO:0000256" key="1">
    <source>
        <dbReference type="HAMAP-Rule" id="MF_00707"/>
    </source>
</evidence>
<evidence type="ECO:0000313" key="4">
    <source>
        <dbReference type="Proteomes" id="UP000198619"/>
    </source>
</evidence>
<gene>
    <name evidence="3" type="ORF">SAMN04488528_101449</name>
</gene>